<dbReference type="GO" id="GO:0003723">
    <property type="term" value="F:RNA binding"/>
    <property type="evidence" value="ECO:0007669"/>
    <property type="project" value="UniProtKB-KW"/>
</dbReference>
<dbReference type="Pfam" id="PF22891">
    <property type="entry name" value="KH_PNO1_2nd"/>
    <property type="match status" value="1"/>
</dbReference>
<protein>
    <recommendedName>
        <fullName evidence="2">PNO1 second type I KH domain-containing protein</fullName>
    </recommendedName>
</protein>
<evidence type="ECO:0000256" key="1">
    <source>
        <dbReference type="ARBA" id="ARBA00022884"/>
    </source>
</evidence>
<evidence type="ECO:0000313" key="3">
    <source>
        <dbReference type="EMBL" id="GFR25359.1"/>
    </source>
</evidence>
<dbReference type="Gene3D" id="3.30.1370.10">
    <property type="entry name" value="K Homology domain, type 1"/>
    <property type="match status" value="1"/>
</dbReference>
<name>A0A8X6LZ42_TRICU</name>
<dbReference type="OrthoDB" id="1932641at2759"/>
<dbReference type="InterPro" id="IPR055211">
    <property type="entry name" value="KH_PNO1_2nd"/>
</dbReference>
<proteinExistence type="predicted"/>
<organism evidence="3 4">
    <name type="scientific">Trichonephila clavata</name>
    <name type="common">Joro spider</name>
    <name type="synonym">Nephila clavata</name>
    <dbReference type="NCBI Taxonomy" id="2740835"/>
    <lineage>
        <taxon>Eukaryota</taxon>
        <taxon>Metazoa</taxon>
        <taxon>Ecdysozoa</taxon>
        <taxon>Arthropoda</taxon>
        <taxon>Chelicerata</taxon>
        <taxon>Arachnida</taxon>
        <taxon>Araneae</taxon>
        <taxon>Araneomorphae</taxon>
        <taxon>Entelegynae</taxon>
        <taxon>Araneoidea</taxon>
        <taxon>Nephilidae</taxon>
        <taxon>Trichonephila</taxon>
    </lineage>
</organism>
<accession>A0A8X6LZ42</accession>
<dbReference type="PANTHER" id="PTHR12826">
    <property type="entry name" value="RIBONUCLEASE Y"/>
    <property type="match status" value="1"/>
</dbReference>
<feature type="domain" description="PNO1 second type I KH" evidence="2">
    <location>
        <begin position="5"/>
        <end position="50"/>
    </location>
</feature>
<keyword evidence="4" id="KW-1185">Reference proteome</keyword>
<dbReference type="InterPro" id="IPR036612">
    <property type="entry name" value="KH_dom_type_1_sf"/>
</dbReference>
<dbReference type="GO" id="GO:0005634">
    <property type="term" value="C:nucleus"/>
    <property type="evidence" value="ECO:0007669"/>
    <property type="project" value="TreeGrafter"/>
</dbReference>
<evidence type="ECO:0000259" key="2">
    <source>
        <dbReference type="Pfam" id="PF22891"/>
    </source>
</evidence>
<dbReference type="AlphaFoldDB" id="A0A8X6LZ42"/>
<dbReference type="SUPFAM" id="SSF54791">
    <property type="entry name" value="Eukaryotic type KH-domain (KH-domain type I)"/>
    <property type="match status" value="1"/>
</dbReference>
<dbReference type="PANTHER" id="PTHR12826:SF13">
    <property type="entry name" value="RNA-BINDING PROTEIN PNO1"/>
    <property type="match status" value="1"/>
</dbReference>
<comment type="caution">
    <text evidence="3">The sequence shown here is derived from an EMBL/GenBank/DDBJ whole genome shotgun (WGS) entry which is preliminary data.</text>
</comment>
<dbReference type="Proteomes" id="UP000887116">
    <property type="component" value="Unassembled WGS sequence"/>
</dbReference>
<sequence length="109" mass="12540">MYLESFDIKDVKTLRGDHLSRAIGRIVGKNGITRYTIENGTKTRIICADREQNFKLIDHFDYAMFHRVCFTECEIVIVEALCQQVTAMLIKLAAWIKHPGVLIAQELEI</sequence>
<keyword evidence="1" id="KW-0694">RNA-binding</keyword>
<dbReference type="EMBL" id="BMAO01008648">
    <property type="protein sequence ID" value="GFR25359.1"/>
    <property type="molecule type" value="Genomic_DNA"/>
</dbReference>
<reference evidence="3" key="1">
    <citation type="submission" date="2020-07" db="EMBL/GenBank/DDBJ databases">
        <title>Multicomponent nature underlies the extraordinary mechanical properties of spider dragline silk.</title>
        <authorList>
            <person name="Kono N."/>
            <person name="Nakamura H."/>
            <person name="Mori M."/>
            <person name="Yoshida Y."/>
            <person name="Ohtoshi R."/>
            <person name="Malay A.D."/>
            <person name="Moran D.A.P."/>
            <person name="Tomita M."/>
            <person name="Numata K."/>
            <person name="Arakawa K."/>
        </authorList>
    </citation>
    <scope>NUCLEOTIDE SEQUENCE</scope>
</reference>
<evidence type="ECO:0000313" key="4">
    <source>
        <dbReference type="Proteomes" id="UP000887116"/>
    </source>
</evidence>
<gene>
    <name evidence="3" type="ORF">TNCT_425941</name>
</gene>